<dbReference type="SUPFAM" id="SSF52374">
    <property type="entry name" value="Nucleotidylyl transferase"/>
    <property type="match status" value="1"/>
</dbReference>
<dbReference type="FunFam" id="1.10.730.10:FF:000008">
    <property type="entry name" value="Arginine--tRNA ligase"/>
    <property type="match status" value="1"/>
</dbReference>
<evidence type="ECO:0000256" key="5">
    <source>
        <dbReference type="ARBA" id="ARBA00022741"/>
    </source>
</evidence>
<evidence type="ECO:0000256" key="10">
    <source>
        <dbReference type="HAMAP-Rule" id="MF_00123"/>
    </source>
</evidence>
<dbReference type="HAMAP" id="MF_00123">
    <property type="entry name" value="Arg_tRNA_synth"/>
    <property type="match status" value="1"/>
</dbReference>
<dbReference type="Pfam" id="PF05746">
    <property type="entry name" value="DALR_1"/>
    <property type="match status" value="1"/>
</dbReference>
<dbReference type="PANTHER" id="PTHR11956">
    <property type="entry name" value="ARGINYL-TRNA SYNTHETASE"/>
    <property type="match status" value="1"/>
</dbReference>
<dbReference type="PRINTS" id="PR01038">
    <property type="entry name" value="TRNASYNTHARG"/>
</dbReference>
<keyword evidence="8 10" id="KW-0030">Aminoacyl-tRNA synthetase</keyword>
<keyword evidence="6 10" id="KW-0067">ATP-binding</keyword>
<accession>A0A6A8M4G7</accession>
<keyword evidence="7 10" id="KW-0648">Protein biosynthesis</keyword>
<dbReference type="EMBL" id="VUNB01000001">
    <property type="protein sequence ID" value="MST68195.1"/>
    <property type="molecule type" value="Genomic_DNA"/>
</dbReference>
<dbReference type="GO" id="GO:0005524">
    <property type="term" value="F:ATP binding"/>
    <property type="evidence" value="ECO:0007669"/>
    <property type="project" value="UniProtKB-UniRule"/>
</dbReference>
<dbReference type="InterPro" id="IPR036695">
    <property type="entry name" value="Arg-tRNA-synth_N_sf"/>
</dbReference>
<dbReference type="CDD" id="cd00671">
    <property type="entry name" value="ArgRS_core"/>
    <property type="match status" value="1"/>
</dbReference>
<dbReference type="SMART" id="SM01016">
    <property type="entry name" value="Arg_tRNA_synt_N"/>
    <property type="match status" value="1"/>
</dbReference>
<dbReference type="PROSITE" id="PS00178">
    <property type="entry name" value="AA_TRNA_LIGASE_I"/>
    <property type="match status" value="1"/>
</dbReference>
<dbReference type="InterPro" id="IPR009080">
    <property type="entry name" value="tRNAsynth_Ia_anticodon-bd"/>
</dbReference>
<dbReference type="SMART" id="SM00836">
    <property type="entry name" value="DALR_1"/>
    <property type="match status" value="1"/>
</dbReference>
<feature type="short sequence motif" description="'HIGH' region" evidence="10">
    <location>
        <begin position="123"/>
        <end position="133"/>
    </location>
</feature>
<comment type="similarity">
    <text evidence="2 10 11">Belongs to the class-I aminoacyl-tRNA synthetase family.</text>
</comment>
<dbReference type="InterPro" id="IPR001412">
    <property type="entry name" value="aa-tRNA-synth_I_CS"/>
</dbReference>
<feature type="domain" description="Arginyl tRNA synthetase N-terminal" evidence="13">
    <location>
        <begin position="2"/>
        <end position="85"/>
    </location>
</feature>
<reference evidence="14" key="1">
    <citation type="submission" date="2019-09" db="EMBL/GenBank/DDBJ databases">
        <title>In-depth cultivation of the pig gut microbiome towards novel bacterial diversity and tailored functional studies.</title>
        <authorList>
            <person name="Wylensek D."/>
            <person name="Hitch T.C.A."/>
            <person name="Clavel T."/>
        </authorList>
    </citation>
    <scope>NUCLEOTIDE SEQUENCE</scope>
    <source>
        <strain evidence="14">RF-744-FAT-WT-3</strain>
    </source>
</reference>
<dbReference type="Gene3D" id="3.30.1360.70">
    <property type="entry name" value="Arginyl tRNA synthetase N-terminal domain"/>
    <property type="match status" value="1"/>
</dbReference>
<evidence type="ECO:0000256" key="9">
    <source>
        <dbReference type="ARBA" id="ARBA00049339"/>
    </source>
</evidence>
<evidence type="ECO:0000256" key="2">
    <source>
        <dbReference type="ARBA" id="ARBA00005594"/>
    </source>
</evidence>
<dbReference type="InterPro" id="IPR014729">
    <property type="entry name" value="Rossmann-like_a/b/a_fold"/>
</dbReference>
<organism evidence="14">
    <name type="scientific">Baileyella intestinalis</name>
    <dbReference type="NCBI Taxonomy" id="2606709"/>
    <lineage>
        <taxon>Bacteria</taxon>
        <taxon>Bacillati</taxon>
        <taxon>Bacillota</taxon>
        <taxon>Clostridia</taxon>
        <taxon>Peptostreptococcales</taxon>
        <taxon>Anaerovoracaceae</taxon>
        <taxon>Baileyella</taxon>
    </lineage>
</organism>
<evidence type="ECO:0000256" key="4">
    <source>
        <dbReference type="ARBA" id="ARBA00022598"/>
    </source>
</evidence>
<comment type="caution">
    <text evidence="14">The sequence shown here is derived from an EMBL/GenBank/DDBJ whole genome shotgun (WGS) entry which is preliminary data.</text>
</comment>
<comment type="catalytic activity">
    <reaction evidence="9 10">
        <text>tRNA(Arg) + L-arginine + ATP = L-arginyl-tRNA(Arg) + AMP + diphosphate</text>
        <dbReference type="Rhea" id="RHEA:20301"/>
        <dbReference type="Rhea" id="RHEA-COMP:9658"/>
        <dbReference type="Rhea" id="RHEA-COMP:9673"/>
        <dbReference type="ChEBI" id="CHEBI:30616"/>
        <dbReference type="ChEBI" id="CHEBI:32682"/>
        <dbReference type="ChEBI" id="CHEBI:33019"/>
        <dbReference type="ChEBI" id="CHEBI:78442"/>
        <dbReference type="ChEBI" id="CHEBI:78513"/>
        <dbReference type="ChEBI" id="CHEBI:456215"/>
        <dbReference type="EC" id="6.1.1.19"/>
    </reaction>
</comment>
<evidence type="ECO:0000256" key="11">
    <source>
        <dbReference type="RuleBase" id="RU363038"/>
    </source>
</evidence>
<dbReference type="NCBIfam" id="TIGR00456">
    <property type="entry name" value="argS"/>
    <property type="match status" value="1"/>
</dbReference>
<dbReference type="SUPFAM" id="SSF55190">
    <property type="entry name" value="Arginyl-tRNA synthetase (ArgRS), N-terminal 'additional' domain"/>
    <property type="match status" value="1"/>
</dbReference>
<dbReference type="AlphaFoldDB" id="A0A6A8M4G7"/>
<comment type="subcellular location">
    <subcellularLocation>
        <location evidence="1 10">Cytoplasm</location>
    </subcellularLocation>
</comment>
<dbReference type="EC" id="6.1.1.19" evidence="10"/>
<dbReference type="FunFam" id="3.40.50.620:FF:000116">
    <property type="entry name" value="Arginine--tRNA ligase"/>
    <property type="match status" value="1"/>
</dbReference>
<dbReference type="Gene3D" id="1.10.730.10">
    <property type="entry name" value="Isoleucyl-tRNA Synthetase, Domain 1"/>
    <property type="match status" value="1"/>
</dbReference>
<evidence type="ECO:0000256" key="6">
    <source>
        <dbReference type="ARBA" id="ARBA00022840"/>
    </source>
</evidence>
<keyword evidence="5 10" id="KW-0547">Nucleotide-binding</keyword>
<protein>
    <recommendedName>
        <fullName evidence="10">Arginine--tRNA ligase</fullName>
        <ecNumber evidence="10">6.1.1.19</ecNumber>
    </recommendedName>
    <alternativeName>
        <fullName evidence="10">Arginyl-tRNA synthetase</fullName>
        <shortName evidence="10">ArgRS</shortName>
    </alternativeName>
</protein>
<feature type="domain" description="DALR anticodon binding" evidence="12">
    <location>
        <begin position="452"/>
        <end position="573"/>
    </location>
</feature>
<keyword evidence="4 10" id="KW-0436">Ligase</keyword>
<gene>
    <name evidence="10" type="primary">argS</name>
    <name evidence="14" type="ORF">FYJ66_01035</name>
</gene>
<sequence>MIDFKKQIARELNNPAFGLTDEEVEGMIEIPADTSHGDYAFPCFKLARTLRKAPPLIAADVAERIAGSPFFEKVEQVNAYVNMFLSREQVAGQVVSEVLKEKDDFGRSDVGHGKTVIVEYSSPNIAKPFHIGHIRSTVIGNAIYKLYDETGYNVVRINHLGDYGTQFGKMIVAYRMWGNHDELAKDPIKTLLGYYTRFHKEAEKDPTLDEKAREAFAKLEAGNEEEVQLWKKFRELSLKEFNRVYDMLGITFDSYAGESFYSDKMPAVIEELKEKGLLQESRGAQIVDLESMGISTPAVIQKSDGSSLYATRDIAAAIYRKQTYDFYKCIYVVASQQNLHFQQWKAVLQLMGYDWQKDCVHVPFGLVSLPEGTMSTRNGRVVFLEDVLKTAVEKTREIIAEKNTEGIDVDEVARQVGIGAVIFQELSNNRIKDYVFDWNNVTNFDGETGPYVQYTHARACSVLRKAGEADLEKMRSGGAADYGYLTSESAYQLVKDLSRVPEVIRDAAEKYEPSILTRHLVDVAQSFNKFYHDEHILVDNEDEKLAKLALVDASRIVIKNCLGLLGIEAPERM</sequence>
<dbReference type="GO" id="GO:0005737">
    <property type="term" value="C:cytoplasm"/>
    <property type="evidence" value="ECO:0007669"/>
    <property type="project" value="UniProtKB-SubCell"/>
</dbReference>
<dbReference type="InterPro" id="IPR008909">
    <property type="entry name" value="DALR_anticod-bd"/>
</dbReference>
<comment type="subunit">
    <text evidence="10">Monomer.</text>
</comment>
<dbReference type="Pfam" id="PF03485">
    <property type="entry name" value="Arg_tRNA_synt_N"/>
    <property type="match status" value="1"/>
</dbReference>
<dbReference type="CDD" id="cd07956">
    <property type="entry name" value="Anticodon_Ia_Arg"/>
    <property type="match status" value="1"/>
</dbReference>
<evidence type="ECO:0000256" key="7">
    <source>
        <dbReference type="ARBA" id="ARBA00022917"/>
    </source>
</evidence>
<proteinExistence type="inferred from homology"/>
<dbReference type="SUPFAM" id="SSF47323">
    <property type="entry name" value="Anticodon-binding domain of a subclass of class I aminoacyl-tRNA synthetases"/>
    <property type="match status" value="1"/>
</dbReference>
<keyword evidence="3 10" id="KW-0963">Cytoplasm</keyword>
<dbReference type="InterPro" id="IPR001278">
    <property type="entry name" value="Arg-tRNA-ligase"/>
</dbReference>
<evidence type="ECO:0000256" key="1">
    <source>
        <dbReference type="ARBA" id="ARBA00004496"/>
    </source>
</evidence>
<dbReference type="Pfam" id="PF00750">
    <property type="entry name" value="tRNA-synt_1d"/>
    <property type="match status" value="1"/>
</dbReference>
<dbReference type="GO" id="GO:0006420">
    <property type="term" value="P:arginyl-tRNA aminoacylation"/>
    <property type="evidence" value="ECO:0007669"/>
    <property type="project" value="UniProtKB-UniRule"/>
</dbReference>
<dbReference type="InterPro" id="IPR005148">
    <property type="entry name" value="Arg-tRNA-synth_N"/>
</dbReference>
<evidence type="ECO:0000259" key="12">
    <source>
        <dbReference type="SMART" id="SM00836"/>
    </source>
</evidence>
<name>A0A6A8M4G7_9FIRM</name>
<evidence type="ECO:0000259" key="13">
    <source>
        <dbReference type="SMART" id="SM01016"/>
    </source>
</evidence>
<evidence type="ECO:0000256" key="3">
    <source>
        <dbReference type="ARBA" id="ARBA00022490"/>
    </source>
</evidence>
<evidence type="ECO:0000313" key="14">
    <source>
        <dbReference type="EMBL" id="MST68195.1"/>
    </source>
</evidence>
<dbReference type="GO" id="GO:0004814">
    <property type="term" value="F:arginine-tRNA ligase activity"/>
    <property type="evidence" value="ECO:0007669"/>
    <property type="project" value="UniProtKB-UniRule"/>
</dbReference>
<dbReference type="PANTHER" id="PTHR11956:SF5">
    <property type="entry name" value="ARGININE--TRNA LIGASE, CYTOPLASMIC"/>
    <property type="match status" value="1"/>
</dbReference>
<evidence type="ECO:0000256" key="8">
    <source>
        <dbReference type="ARBA" id="ARBA00023146"/>
    </source>
</evidence>
<dbReference type="InterPro" id="IPR035684">
    <property type="entry name" value="ArgRS_core"/>
</dbReference>
<dbReference type="Gene3D" id="3.40.50.620">
    <property type="entry name" value="HUPs"/>
    <property type="match status" value="1"/>
</dbReference>